<dbReference type="OrthoDB" id="1452744at2"/>
<organism evidence="3 4">
    <name type="scientific">Zunongwangia mangrovi</name>
    <dbReference type="NCBI Taxonomy" id="1334022"/>
    <lineage>
        <taxon>Bacteria</taxon>
        <taxon>Pseudomonadati</taxon>
        <taxon>Bacteroidota</taxon>
        <taxon>Flavobacteriia</taxon>
        <taxon>Flavobacteriales</taxon>
        <taxon>Flavobacteriaceae</taxon>
        <taxon>Zunongwangia</taxon>
    </lineage>
</organism>
<dbReference type="EMBL" id="FOKV01000001">
    <property type="protein sequence ID" value="SFB85080.1"/>
    <property type="molecule type" value="Genomic_DNA"/>
</dbReference>
<dbReference type="AlphaFoldDB" id="A0A1I1EJC3"/>
<evidence type="ECO:0000313" key="3">
    <source>
        <dbReference type="EMBL" id="SFB85080.1"/>
    </source>
</evidence>
<keyword evidence="4" id="KW-1185">Reference proteome</keyword>
<feature type="compositionally biased region" description="Basic and acidic residues" evidence="1">
    <location>
        <begin position="65"/>
        <end position="84"/>
    </location>
</feature>
<evidence type="ECO:0000256" key="2">
    <source>
        <dbReference type="SAM" id="SignalP"/>
    </source>
</evidence>
<dbReference type="RefSeq" id="WP_092540155.1">
    <property type="nucleotide sequence ID" value="NZ_FOKV01000001.1"/>
</dbReference>
<accession>A0A1I1EJC3</accession>
<feature type="region of interest" description="Disordered" evidence="1">
    <location>
        <begin position="98"/>
        <end position="120"/>
    </location>
</feature>
<evidence type="ECO:0000313" key="4">
    <source>
        <dbReference type="Proteomes" id="UP000199438"/>
    </source>
</evidence>
<evidence type="ECO:0008006" key="5">
    <source>
        <dbReference type="Google" id="ProtNLM"/>
    </source>
</evidence>
<feature type="signal peptide" evidence="2">
    <location>
        <begin position="1"/>
        <end position="18"/>
    </location>
</feature>
<dbReference type="Proteomes" id="UP000199438">
    <property type="component" value="Unassembled WGS sequence"/>
</dbReference>
<proteinExistence type="predicted"/>
<sequence>MKKLILGLFLLFGAQIFAQGRISEDVLKKMQEEEIAALALSEEQIPDYKEINKNFMEGLKNLRNSGDDRSKRFEQMRKLSEKRDEDLKELLTEDQFNKYTKMQEERREQMRGRMRDRRQN</sequence>
<protein>
    <recommendedName>
        <fullName evidence="5">LTXXQ motif family protein</fullName>
    </recommendedName>
</protein>
<dbReference type="STRING" id="1334022.SAMN04487907_101908"/>
<feature type="compositionally biased region" description="Basic and acidic residues" evidence="1">
    <location>
        <begin position="101"/>
        <end position="120"/>
    </location>
</feature>
<feature type="region of interest" description="Disordered" evidence="1">
    <location>
        <begin position="62"/>
        <end position="84"/>
    </location>
</feature>
<gene>
    <name evidence="3" type="ORF">SAMN04487907_101908</name>
</gene>
<keyword evidence="2" id="KW-0732">Signal</keyword>
<reference evidence="4" key="1">
    <citation type="submission" date="2016-10" db="EMBL/GenBank/DDBJ databases">
        <authorList>
            <person name="Varghese N."/>
            <person name="Submissions S."/>
        </authorList>
    </citation>
    <scope>NUCLEOTIDE SEQUENCE [LARGE SCALE GENOMIC DNA]</scope>
    <source>
        <strain evidence="4">DSM 24499</strain>
    </source>
</reference>
<feature type="chain" id="PRO_5011583273" description="LTXXQ motif family protein" evidence="2">
    <location>
        <begin position="19"/>
        <end position="120"/>
    </location>
</feature>
<name>A0A1I1EJC3_9FLAO</name>
<evidence type="ECO:0000256" key="1">
    <source>
        <dbReference type="SAM" id="MobiDB-lite"/>
    </source>
</evidence>